<keyword evidence="1" id="KW-0328">Glycosyltransferase</keyword>
<keyword evidence="1" id="KW-0808">Transferase</keyword>
<dbReference type="Pfam" id="PF00534">
    <property type="entry name" value="Glycos_transf_1"/>
    <property type="match status" value="1"/>
</dbReference>
<dbReference type="GO" id="GO:0016757">
    <property type="term" value="F:glycosyltransferase activity"/>
    <property type="evidence" value="ECO:0007669"/>
    <property type="project" value="UniProtKB-KW"/>
</dbReference>
<evidence type="ECO:0000256" key="1">
    <source>
        <dbReference type="ARBA" id="ARBA00022676"/>
    </source>
</evidence>
<protein>
    <recommendedName>
        <fullName evidence="2">Glycosyl transferase family 1 domain-containing protein</fullName>
    </recommendedName>
</protein>
<dbReference type="PANTHER" id="PTHR45919:SF1">
    <property type="entry name" value="GDP-MAN:MAN(3)GLCNAC(2)-PP-DOL ALPHA-1,2-MANNOSYLTRANSFERASE"/>
    <property type="match status" value="1"/>
</dbReference>
<dbReference type="Gene3D" id="3.40.50.2000">
    <property type="entry name" value="Glycogen Phosphorylase B"/>
    <property type="match status" value="1"/>
</dbReference>
<dbReference type="InterPro" id="IPR001296">
    <property type="entry name" value="Glyco_trans_1"/>
</dbReference>
<gene>
    <name evidence="3" type="ORF">ILEXP_LOCUS43265</name>
</gene>
<evidence type="ECO:0000313" key="4">
    <source>
        <dbReference type="Proteomes" id="UP001642360"/>
    </source>
</evidence>
<comment type="caution">
    <text evidence="3">The sequence shown here is derived from an EMBL/GenBank/DDBJ whole genome shotgun (WGS) entry which is preliminary data.</text>
</comment>
<dbReference type="Proteomes" id="UP001642360">
    <property type="component" value="Unassembled WGS sequence"/>
</dbReference>
<keyword evidence="4" id="KW-1185">Reference proteome</keyword>
<evidence type="ECO:0000313" key="3">
    <source>
        <dbReference type="EMBL" id="CAK9173528.1"/>
    </source>
</evidence>
<feature type="domain" description="Glycosyl transferase family 1" evidence="2">
    <location>
        <begin position="19"/>
        <end position="64"/>
    </location>
</feature>
<dbReference type="SUPFAM" id="SSF53756">
    <property type="entry name" value="UDP-Glycosyltransferase/glycogen phosphorylase"/>
    <property type="match status" value="1"/>
</dbReference>
<organism evidence="3 4">
    <name type="scientific">Ilex paraguariensis</name>
    <name type="common">yerba mate</name>
    <dbReference type="NCBI Taxonomy" id="185542"/>
    <lineage>
        <taxon>Eukaryota</taxon>
        <taxon>Viridiplantae</taxon>
        <taxon>Streptophyta</taxon>
        <taxon>Embryophyta</taxon>
        <taxon>Tracheophyta</taxon>
        <taxon>Spermatophyta</taxon>
        <taxon>Magnoliopsida</taxon>
        <taxon>eudicotyledons</taxon>
        <taxon>Gunneridae</taxon>
        <taxon>Pentapetalae</taxon>
        <taxon>asterids</taxon>
        <taxon>campanulids</taxon>
        <taxon>Aquifoliales</taxon>
        <taxon>Aquifoliaceae</taxon>
        <taxon>Ilex</taxon>
    </lineage>
</organism>
<dbReference type="PANTHER" id="PTHR45919">
    <property type="entry name" value="GDP-MAN:MAN(3)GLCNAC(2)-PP-DOL ALPHA-1,2-MANNOSYLTRANSFERASE"/>
    <property type="match status" value="1"/>
</dbReference>
<dbReference type="EMBL" id="CAUOFW020006169">
    <property type="protein sequence ID" value="CAK9173528.1"/>
    <property type="molecule type" value="Genomic_DNA"/>
</dbReference>
<sequence>MAWTKGRQRFSLDERDSGRLLGGAIAGIHSMTDEHFGISIVEYMAAGTIPIAHKSAGPEMDIVLAEDREANWISCPKCGRICRCHLKIRMWKPRDLRWLRLQ</sequence>
<reference evidence="3 4" key="1">
    <citation type="submission" date="2024-02" db="EMBL/GenBank/DDBJ databases">
        <authorList>
            <person name="Vignale AGUSTIN F."/>
            <person name="Sosa J E."/>
            <person name="Modenutti C."/>
        </authorList>
    </citation>
    <scope>NUCLEOTIDE SEQUENCE [LARGE SCALE GENOMIC DNA]</scope>
</reference>
<evidence type="ECO:0000259" key="2">
    <source>
        <dbReference type="Pfam" id="PF00534"/>
    </source>
</evidence>
<dbReference type="AlphaFoldDB" id="A0ABC8TVL4"/>
<proteinExistence type="predicted"/>
<dbReference type="InterPro" id="IPR038013">
    <property type="entry name" value="ALG11"/>
</dbReference>
<accession>A0ABC8TVL4</accession>
<name>A0ABC8TVL4_9AQUA</name>